<keyword evidence="7" id="KW-1185">Reference proteome</keyword>
<dbReference type="SUPFAM" id="SSF47473">
    <property type="entry name" value="EF-hand"/>
    <property type="match status" value="1"/>
</dbReference>
<dbReference type="PANTHER" id="PTHR45942">
    <property type="entry name" value="PROTEIN PHOSPATASE 3 REGULATORY SUBUNIT B ALPHA ISOFORM TYPE 1"/>
    <property type="match status" value="1"/>
</dbReference>
<reference evidence="7" key="1">
    <citation type="journal article" date="2010" name="Genome Biol.">
        <title>Genome sequence of the necrotrophic plant pathogen Pythium ultimum reveals original pathogenicity mechanisms and effector repertoire.</title>
        <authorList>
            <person name="Levesque C.A."/>
            <person name="Brouwer H."/>
            <person name="Cano L."/>
            <person name="Hamilton J.P."/>
            <person name="Holt C."/>
            <person name="Huitema E."/>
            <person name="Raffaele S."/>
            <person name="Robideau G.P."/>
            <person name="Thines M."/>
            <person name="Win J."/>
            <person name="Zerillo M.M."/>
            <person name="Beakes G.W."/>
            <person name="Boore J.L."/>
            <person name="Busam D."/>
            <person name="Dumas B."/>
            <person name="Ferriera S."/>
            <person name="Fuerstenberg S.I."/>
            <person name="Gachon C.M."/>
            <person name="Gaulin E."/>
            <person name="Govers F."/>
            <person name="Grenville-Briggs L."/>
            <person name="Horner N."/>
            <person name="Hostetler J."/>
            <person name="Jiang R.H."/>
            <person name="Johnson J."/>
            <person name="Krajaejun T."/>
            <person name="Lin H."/>
            <person name="Meijer H.J."/>
            <person name="Moore B."/>
            <person name="Morris P."/>
            <person name="Phuntmart V."/>
            <person name="Puiu D."/>
            <person name="Shetty J."/>
            <person name="Stajich J.E."/>
            <person name="Tripathy S."/>
            <person name="Wawra S."/>
            <person name="van West P."/>
            <person name="Whitty B.R."/>
            <person name="Coutinho P.M."/>
            <person name="Henrissat B."/>
            <person name="Martin F."/>
            <person name="Thomas P.D."/>
            <person name="Tyler B.M."/>
            <person name="De Vries R.P."/>
            <person name="Kamoun S."/>
            <person name="Yandell M."/>
            <person name="Tisserat N."/>
            <person name="Buell C.R."/>
        </authorList>
    </citation>
    <scope>NUCLEOTIDE SEQUENCE</scope>
    <source>
        <strain evidence="7">DAOM:BR144</strain>
    </source>
</reference>
<evidence type="ECO:0000256" key="4">
    <source>
        <dbReference type="SAM" id="MobiDB-lite"/>
    </source>
</evidence>
<dbReference type="EMBL" id="GL376619">
    <property type="status" value="NOT_ANNOTATED_CDS"/>
    <property type="molecule type" value="Genomic_DNA"/>
</dbReference>
<dbReference type="InParanoid" id="K3WTB0"/>
<feature type="region of interest" description="Disordered" evidence="4">
    <location>
        <begin position="55"/>
        <end position="133"/>
    </location>
</feature>
<name>K3WTB0_GLOUD</name>
<evidence type="ECO:0000256" key="3">
    <source>
        <dbReference type="ARBA" id="ARBA00022837"/>
    </source>
</evidence>
<keyword evidence="3" id="KW-0106">Calcium</keyword>
<dbReference type="GO" id="GO:0005509">
    <property type="term" value="F:calcium ion binding"/>
    <property type="evidence" value="ECO:0007669"/>
    <property type="project" value="InterPro"/>
</dbReference>
<dbReference type="CDD" id="cd00051">
    <property type="entry name" value="EFh"/>
    <property type="match status" value="2"/>
</dbReference>
<accession>K3WTB0</accession>
<organism evidence="6 7">
    <name type="scientific">Globisporangium ultimum (strain ATCC 200006 / CBS 805.95 / DAOM BR144)</name>
    <name type="common">Pythium ultimum</name>
    <dbReference type="NCBI Taxonomy" id="431595"/>
    <lineage>
        <taxon>Eukaryota</taxon>
        <taxon>Sar</taxon>
        <taxon>Stramenopiles</taxon>
        <taxon>Oomycota</taxon>
        <taxon>Peronosporomycetes</taxon>
        <taxon>Pythiales</taxon>
        <taxon>Pythiaceae</taxon>
        <taxon>Globisporangium</taxon>
    </lineage>
</organism>
<dbReference type="VEuPathDB" id="FungiDB:PYU1_G008188"/>
<proteinExistence type="predicted"/>
<dbReference type="HOGENOM" id="CLU_569248_0_0_1"/>
<evidence type="ECO:0000313" key="6">
    <source>
        <dbReference type="EnsemblProtists" id="PYU1_T008204"/>
    </source>
</evidence>
<feature type="compositionally biased region" description="Polar residues" evidence="4">
    <location>
        <begin position="58"/>
        <end position="72"/>
    </location>
</feature>
<protein>
    <recommendedName>
        <fullName evidence="5">EF-hand domain-containing protein</fullName>
    </recommendedName>
</protein>
<feature type="compositionally biased region" description="Polar residues" evidence="4">
    <location>
        <begin position="84"/>
        <end position="98"/>
    </location>
</feature>
<keyword evidence="1" id="KW-0479">Metal-binding</keyword>
<evidence type="ECO:0000256" key="1">
    <source>
        <dbReference type="ARBA" id="ARBA00022723"/>
    </source>
</evidence>
<dbReference type="AlphaFoldDB" id="K3WTB0"/>
<dbReference type="Proteomes" id="UP000019132">
    <property type="component" value="Unassembled WGS sequence"/>
</dbReference>
<dbReference type="Gene3D" id="1.10.238.10">
    <property type="entry name" value="EF-hand"/>
    <property type="match status" value="2"/>
</dbReference>
<evidence type="ECO:0000259" key="5">
    <source>
        <dbReference type="PROSITE" id="PS50222"/>
    </source>
</evidence>
<dbReference type="InterPro" id="IPR011992">
    <property type="entry name" value="EF-hand-dom_pair"/>
</dbReference>
<reference evidence="6" key="3">
    <citation type="submission" date="2015-02" db="UniProtKB">
        <authorList>
            <consortium name="EnsemblProtists"/>
        </authorList>
    </citation>
    <scope>IDENTIFICATION</scope>
    <source>
        <strain evidence="6">DAOM BR144</strain>
    </source>
</reference>
<reference evidence="7" key="2">
    <citation type="submission" date="2010-04" db="EMBL/GenBank/DDBJ databases">
        <authorList>
            <person name="Buell R."/>
            <person name="Hamilton J."/>
            <person name="Hostetler J."/>
        </authorList>
    </citation>
    <scope>NUCLEOTIDE SEQUENCE [LARGE SCALE GENOMIC DNA]</scope>
    <source>
        <strain evidence="7">DAOM:BR144</strain>
    </source>
</reference>
<feature type="domain" description="EF-hand" evidence="5">
    <location>
        <begin position="438"/>
        <end position="473"/>
    </location>
</feature>
<feature type="domain" description="EF-hand" evidence="5">
    <location>
        <begin position="376"/>
        <end position="411"/>
    </location>
</feature>
<feature type="domain" description="EF-hand" evidence="5">
    <location>
        <begin position="299"/>
        <end position="334"/>
    </location>
</feature>
<dbReference type="PROSITE" id="PS00018">
    <property type="entry name" value="EF_HAND_1"/>
    <property type="match status" value="1"/>
</dbReference>
<feature type="compositionally biased region" description="Polar residues" evidence="4">
    <location>
        <begin position="1"/>
        <end position="11"/>
    </location>
</feature>
<dbReference type="Pfam" id="PF13499">
    <property type="entry name" value="EF-hand_7"/>
    <property type="match status" value="2"/>
</dbReference>
<dbReference type="InterPro" id="IPR002048">
    <property type="entry name" value="EF_hand_dom"/>
</dbReference>
<dbReference type="InterPro" id="IPR018247">
    <property type="entry name" value="EF_Hand_1_Ca_BS"/>
</dbReference>
<dbReference type="EnsemblProtists" id="PYU1_T008204">
    <property type="protein sequence ID" value="PYU1_T008204"/>
    <property type="gene ID" value="PYU1_G008188"/>
</dbReference>
<evidence type="ECO:0000256" key="2">
    <source>
        <dbReference type="ARBA" id="ARBA00022737"/>
    </source>
</evidence>
<feature type="region of interest" description="Disordered" evidence="4">
    <location>
        <begin position="1"/>
        <end position="42"/>
    </location>
</feature>
<dbReference type="PROSITE" id="PS50222">
    <property type="entry name" value="EF_HAND_2"/>
    <property type="match status" value="3"/>
</dbReference>
<dbReference type="STRING" id="431595.K3WTB0"/>
<feature type="compositionally biased region" description="Basic and acidic residues" evidence="4">
    <location>
        <begin position="113"/>
        <end position="122"/>
    </location>
</feature>
<dbReference type="eggNOG" id="ENOG502SIK5">
    <property type="taxonomic scope" value="Eukaryota"/>
</dbReference>
<keyword evidence="2" id="KW-0677">Repeat</keyword>
<evidence type="ECO:0000313" key="7">
    <source>
        <dbReference type="Proteomes" id="UP000019132"/>
    </source>
</evidence>
<dbReference type="SMART" id="SM00054">
    <property type="entry name" value="EFh"/>
    <property type="match status" value="4"/>
</dbReference>
<sequence length="480" mass="53250">MPQVAKTTSTLWKDGNNKSEGNESDDDGHSEDALTLGDGGASLGKLRTINQIIAKAQDYSSPGKESSSLQRSGGSGKHTRPKTAPSSRASTGNISISGNVLDPHDATEDEEENKQNHGKGEGTFEVLPSAPHENLVRQHLDETKRKMESAMRDSERGSFSPSRVDLKKLRHRVQQQKKVRRMEDYLQQKRREMNTNIGNVFKRTSFAFQSKSTDNLVTTGAPNGLALAGVSKKKTKVDTLSSKGVHHPTTLEKKPSRFGIYGVREVMSVIRLFWSMDEDGSGSISLEELLQYKQFFEKLGYNDMTTVFQAIDKDGNGHVSLKELLEICFHYATKYQIEEMLTLAKVGSVRSYLECEYGVGASFPGARGGEAAISAENRRELLEIFRVFDKNGDGGVSRMELMEALRVDDDDVMARVMTEQSMHHGSSTGVDAISSSGITKDDVERLYDEFDADRNASLDFDEFVALLRTLYGPKSNAYFR</sequence>